<gene>
    <name evidence="4" type="ORF">ACFODT_16730</name>
</gene>
<proteinExistence type="inferred from homology"/>
<comment type="caution">
    <text evidence="4">The sequence shown here is derived from an EMBL/GenBank/DDBJ whole genome shotgun (WGS) entry which is preliminary data.</text>
</comment>
<comment type="cofactor">
    <cofactor evidence="1">
        <name>pyridoxal 5'-phosphate</name>
        <dbReference type="ChEBI" id="CHEBI:597326"/>
    </cofactor>
</comment>
<evidence type="ECO:0000313" key="5">
    <source>
        <dbReference type="Proteomes" id="UP001595384"/>
    </source>
</evidence>
<evidence type="ECO:0000256" key="1">
    <source>
        <dbReference type="ARBA" id="ARBA00001933"/>
    </source>
</evidence>
<protein>
    <submittedName>
        <fullName evidence="4">1-aminocyclopropane-1-carboxylate deaminase/D-cysteine desulfhydrase</fullName>
    </submittedName>
</protein>
<name>A0ABV7CD80_9VIBR</name>
<dbReference type="EMBL" id="JBHRSE010000119">
    <property type="protein sequence ID" value="MFC3025449.1"/>
    <property type="molecule type" value="Genomic_DNA"/>
</dbReference>
<dbReference type="PANTHER" id="PTHR43780:SF2">
    <property type="entry name" value="1-AMINOCYCLOPROPANE-1-CARBOXYLATE DEAMINASE-RELATED"/>
    <property type="match status" value="1"/>
</dbReference>
<evidence type="ECO:0000256" key="2">
    <source>
        <dbReference type="ARBA" id="ARBA00008639"/>
    </source>
</evidence>
<comment type="similarity">
    <text evidence="2">Belongs to the ACC deaminase/D-cysteine desulfhydrase family.</text>
</comment>
<dbReference type="SUPFAM" id="SSF53686">
    <property type="entry name" value="Tryptophan synthase beta subunit-like PLP-dependent enzymes"/>
    <property type="match status" value="1"/>
</dbReference>
<dbReference type="RefSeq" id="WP_123016284.1">
    <property type="nucleotide sequence ID" value="NZ_AP024911.1"/>
</dbReference>
<reference evidence="5" key="1">
    <citation type="journal article" date="2019" name="Int. J. Syst. Evol. Microbiol.">
        <title>The Global Catalogue of Microorganisms (GCM) 10K type strain sequencing project: providing services to taxonomists for standard genome sequencing and annotation.</title>
        <authorList>
            <consortium name="The Broad Institute Genomics Platform"/>
            <consortium name="The Broad Institute Genome Sequencing Center for Infectious Disease"/>
            <person name="Wu L."/>
            <person name="Ma J."/>
        </authorList>
    </citation>
    <scope>NUCLEOTIDE SEQUENCE [LARGE SCALE GENOMIC DNA]</scope>
    <source>
        <strain evidence="5">KCTC 62784</strain>
    </source>
</reference>
<evidence type="ECO:0000313" key="4">
    <source>
        <dbReference type="EMBL" id="MFC3025449.1"/>
    </source>
</evidence>
<dbReference type="Gene3D" id="3.40.50.1100">
    <property type="match status" value="2"/>
</dbReference>
<sequence>MQLAHSPVTYHQFNGISFALKRDDLLHPQFSGNKARKLMTLLHTPSATFDRLISYGSAQANSLFSMAALAHLKGWSLDYYVDHIPAWLQQNPLGNYAKALELGANIISTRAYYDTSLTDHLSTLSVPQNACFIPEGGRFPQAEAGINTLAAELLEWFRHQPPQHWVVALPSGTGTSALYLHKALAPKNIQVVTCACVGGAEYLQSQWQELGETDYPTILGLDQKHHFGKLYPRDWSIWQQLAQETEIEFDLLYDPFMWQQLLEWWPKHAKEGMNLLYLHQGGQLGNTTMIKRYQRKYA</sequence>
<dbReference type="PANTHER" id="PTHR43780">
    <property type="entry name" value="1-AMINOCYCLOPROPANE-1-CARBOXYLATE DEAMINASE-RELATED"/>
    <property type="match status" value="1"/>
</dbReference>
<evidence type="ECO:0000256" key="3">
    <source>
        <dbReference type="ARBA" id="ARBA00022898"/>
    </source>
</evidence>
<dbReference type="PIRSF" id="PIRSF006278">
    <property type="entry name" value="ACCD_DCysDesulf"/>
    <property type="match status" value="1"/>
</dbReference>
<keyword evidence="3" id="KW-0663">Pyridoxal phosphate</keyword>
<dbReference type="InterPro" id="IPR036052">
    <property type="entry name" value="TrpB-like_PALP_sf"/>
</dbReference>
<organism evidence="4 5">
    <name type="scientific">Vibrio zhugei</name>
    <dbReference type="NCBI Taxonomy" id="2479546"/>
    <lineage>
        <taxon>Bacteria</taxon>
        <taxon>Pseudomonadati</taxon>
        <taxon>Pseudomonadota</taxon>
        <taxon>Gammaproteobacteria</taxon>
        <taxon>Vibrionales</taxon>
        <taxon>Vibrionaceae</taxon>
        <taxon>Vibrio</taxon>
    </lineage>
</organism>
<dbReference type="Proteomes" id="UP001595384">
    <property type="component" value="Unassembled WGS sequence"/>
</dbReference>
<dbReference type="InterPro" id="IPR027278">
    <property type="entry name" value="ACCD_DCysDesulf"/>
</dbReference>
<keyword evidence="5" id="KW-1185">Reference proteome</keyword>
<accession>A0ABV7CD80</accession>